<dbReference type="Pfam" id="PF13649">
    <property type="entry name" value="Methyltransf_25"/>
    <property type="match status" value="1"/>
</dbReference>
<dbReference type="PANTHER" id="PTHR12843:SF5">
    <property type="entry name" value="EEF1A LYSINE METHYLTRANSFERASE 2"/>
    <property type="match status" value="1"/>
</dbReference>
<dbReference type="AlphaFoldDB" id="A0A7V4XQ70"/>
<dbReference type="EMBL" id="DTKL01000004">
    <property type="protein sequence ID" value="HGY93131.1"/>
    <property type="molecule type" value="Genomic_DNA"/>
</dbReference>
<evidence type="ECO:0000313" key="2">
    <source>
        <dbReference type="EMBL" id="HGY93131.1"/>
    </source>
</evidence>
<feature type="domain" description="Methyltransferase" evidence="1">
    <location>
        <begin position="44"/>
        <end position="130"/>
    </location>
</feature>
<protein>
    <submittedName>
        <fullName evidence="2">Class I SAM-dependent methyltransferase</fullName>
    </submittedName>
</protein>
<reference evidence="2" key="1">
    <citation type="journal article" date="2020" name="mSystems">
        <title>Genome- and Community-Level Interaction Insights into Carbon Utilization and Element Cycling Functions of Hydrothermarchaeota in Hydrothermal Sediment.</title>
        <authorList>
            <person name="Zhou Z."/>
            <person name="Liu Y."/>
            <person name="Xu W."/>
            <person name="Pan J."/>
            <person name="Luo Z.H."/>
            <person name="Li M."/>
        </authorList>
    </citation>
    <scope>NUCLEOTIDE SEQUENCE [LARGE SCALE GENOMIC DNA]</scope>
    <source>
        <strain evidence="2">SpSt-855</strain>
    </source>
</reference>
<keyword evidence="2" id="KW-0489">Methyltransferase</keyword>
<dbReference type="InterPro" id="IPR029063">
    <property type="entry name" value="SAM-dependent_MTases_sf"/>
</dbReference>
<dbReference type="Gene3D" id="3.40.50.150">
    <property type="entry name" value="Vaccinia Virus protein VP39"/>
    <property type="match status" value="1"/>
</dbReference>
<dbReference type="PANTHER" id="PTHR12843">
    <property type="entry name" value="PROTEIN-LYSINE N-METHYLTRANSFERASE METTL10"/>
    <property type="match status" value="1"/>
</dbReference>
<dbReference type="GO" id="GO:0032259">
    <property type="term" value="P:methylation"/>
    <property type="evidence" value="ECO:0007669"/>
    <property type="project" value="UniProtKB-KW"/>
</dbReference>
<dbReference type="SUPFAM" id="SSF53335">
    <property type="entry name" value="S-adenosyl-L-methionine-dependent methyltransferases"/>
    <property type="match status" value="1"/>
</dbReference>
<sequence>MDAQQHWEGIYAKNSPEQCSWFRQHLERSLALIERAAPDKTSPILDVGAGASTLVDDLLARGYRNLTVLDISQAALHLSRMRLGAAATPVRWICADMLTAALPAQAYALWHDRAVFHFLTEPQSRRIYRQQLLHAMQAGGQVILSTFGPQGPMKCSGLDAVRYDAASLTAELGQQFRLEESMLEDHCTPSGKTQQFLTARFSLVKTPF</sequence>
<accession>A0A7V4XQ70</accession>
<comment type="caution">
    <text evidence="2">The sequence shown here is derived from an EMBL/GenBank/DDBJ whole genome shotgun (WGS) entry which is preliminary data.</text>
</comment>
<keyword evidence="2" id="KW-0808">Transferase</keyword>
<proteinExistence type="predicted"/>
<dbReference type="CDD" id="cd02440">
    <property type="entry name" value="AdoMet_MTases"/>
    <property type="match status" value="1"/>
</dbReference>
<dbReference type="InterPro" id="IPR041698">
    <property type="entry name" value="Methyltransf_25"/>
</dbReference>
<gene>
    <name evidence="2" type="ORF">ENW50_00350</name>
</gene>
<name>A0A7V4XQ70_9BACT</name>
<evidence type="ECO:0000259" key="1">
    <source>
        <dbReference type="Pfam" id="PF13649"/>
    </source>
</evidence>
<dbReference type="GO" id="GO:0008168">
    <property type="term" value="F:methyltransferase activity"/>
    <property type="evidence" value="ECO:0007669"/>
    <property type="project" value="UniProtKB-KW"/>
</dbReference>
<organism evidence="2">
    <name type="scientific">Acidobacterium capsulatum</name>
    <dbReference type="NCBI Taxonomy" id="33075"/>
    <lineage>
        <taxon>Bacteria</taxon>
        <taxon>Pseudomonadati</taxon>
        <taxon>Acidobacteriota</taxon>
        <taxon>Terriglobia</taxon>
        <taxon>Terriglobales</taxon>
        <taxon>Acidobacteriaceae</taxon>
        <taxon>Acidobacterium</taxon>
    </lineage>
</organism>